<evidence type="ECO:0000313" key="1">
    <source>
        <dbReference type="EMBL" id="STR00485.1"/>
    </source>
</evidence>
<name>A0A377R0F7_9NEIS</name>
<dbReference type="EMBL" id="UGJJ01000001">
    <property type="protein sequence ID" value="STR00485.1"/>
    <property type="molecule type" value="Genomic_DNA"/>
</dbReference>
<evidence type="ECO:0008006" key="3">
    <source>
        <dbReference type="Google" id="ProtNLM"/>
    </source>
</evidence>
<reference evidence="1 2" key="1">
    <citation type="submission" date="2018-06" db="EMBL/GenBank/DDBJ databases">
        <authorList>
            <consortium name="Pathogen Informatics"/>
            <person name="Doyle S."/>
        </authorList>
    </citation>
    <scope>NUCLEOTIDE SEQUENCE [LARGE SCALE GENOMIC DNA]</scope>
    <source>
        <strain evidence="1 2">NCTC13336</strain>
    </source>
</reference>
<evidence type="ECO:0000313" key="2">
    <source>
        <dbReference type="Proteomes" id="UP000254293"/>
    </source>
</evidence>
<accession>A0A377R0F7</accession>
<dbReference type="RefSeq" id="WP_172461200.1">
    <property type="nucleotide sequence ID" value="NZ_UGJJ01000001.1"/>
</dbReference>
<sequence length="410" mass="46973">MNAQRFINEFKEQGWKMPVYERLYEFIGQPEEVFAFCKCCLFEMKESTVFFQDALSFLTSEDLQELVRLAFENIQTVSKDIIEAVVSHTALQYPEYLHAYLPVIFERGINRSAYYSGYPWRKLPEKDIAYFKGKLLQSGNKEEREALFICLLETRNLPTLNFLKDFCRQLSISEEHFVSYLEDVGFTLENGEIASYCPSKCYHFSFSQQYFLPQNAIHLSARKHPSWHLPAAAHHYQMGGVLQADEANPLIHLLTLDPIPEGVEISLEKVVFGLHIREANEGCGVLFYRHDEDGNPSRIGDKNVPEMQIDFPVLPCGIALAPTPERWQYQSWGSANSRENLFRLGGEPTWVQSAEVPVCPVSGEKMRFLFQMDSNLPDTEGGELLFGSGGVLYAFWCDKTRVSAYVLQCT</sequence>
<dbReference type="Proteomes" id="UP000254293">
    <property type="component" value="Unassembled WGS sequence"/>
</dbReference>
<protein>
    <recommendedName>
        <fullName evidence="3">DUF1963 domain-containing protein</fullName>
    </recommendedName>
</protein>
<gene>
    <name evidence="1" type="ORF">NCTC13336_00693</name>
</gene>
<dbReference type="AlphaFoldDB" id="A0A377R0F7"/>
<proteinExistence type="predicted"/>
<organism evidence="1 2">
    <name type="scientific">Kingella potus</name>
    <dbReference type="NCBI Taxonomy" id="265175"/>
    <lineage>
        <taxon>Bacteria</taxon>
        <taxon>Pseudomonadati</taxon>
        <taxon>Pseudomonadota</taxon>
        <taxon>Betaproteobacteria</taxon>
        <taxon>Neisseriales</taxon>
        <taxon>Neisseriaceae</taxon>
        <taxon>Kingella</taxon>
    </lineage>
</organism>
<keyword evidence="2" id="KW-1185">Reference proteome</keyword>